<dbReference type="OrthoDB" id="191651at2759"/>
<evidence type="ECO:0000256" key="3">
    <source>
        <dbReference type="ARBA" id="ARBA00022833"/>
    </source>
</evidence>
<dbReference type="Proteomes" id="UP000800235">
    <property type="component" value="Unassembled WGS sequence"/>
</dbReference>
<dbReference type="InterPro" id="IPR003604">
    <property type="entry name" value="Matrin/U1-like-C_Znf_C2H2"/>
</dbReference>
<feature type="region of interest" description="Disordered" evidence="4">
    <location>
        <begin position="26"/>
        <end position="106"/>
    </location>
</feature>
<dbReference type="PANTHER" id="PTHR13173:SF10">
    <property type="entry name" value="WW DOMAIN-BINDING PROTEIN 4"/>
    <property type="match status" value="1"/>
</dbReference>
<evidence type="ECO:0000256" key="4">
    <source>
        <dbReference type="SAM" id="MobiDB-lite"/>
    </source>
</evidence>
<feature type="compositionally biased region" description="Low complexity" evidence="4">
    <location>
        <begin position="76"/>
        <end position="89"/>
    </location>
</feature>
<keyword evidence="2" id="KW-0863">Zinc-finger</keyword>
<keyword evidence="3" id="KW-0862">Zinc</keyword>
<dbReference type="EMBL" id="MU007018">
    <property type="protein sequence ID" value="KAF2433913.1"/>
    <property type="molecule type" value="Genomic_DNA"/>
</dbReference>
<name>A0A9P4U2D8_9PEZI</name>
<evidence type="ECO:0000313" key="7">
    <source>
        <dbReference type="Proteomes" id="UP000800235"/>
    </source>
</evidence>
<dbReference type="SUPFAM" id="SSF57667">
    <property type="entry name" value="beta-beta-alpha zinc fingers"/>
    <property type="match status" value="1"/>
</dbReference>
<feature type="non-terminal residue" evidence="6">
    <location>
        <position position="204"/>
    </location>
</feature>
<dbReference type="GO" id="GO:0000398">
    <property type="term" value="P:mRNA splicing, via spliceosome"/>
    <property type="evidence" value="ECO:0007669"/>
    <property type="project" value="InterPro"/>
</dbReference>
<dbReference type="GO" id="GO:0008270">
    <property type="term" value="F:zinc ion binding"/>
    <property type="evidence" value="ECO:0007669"/>
    <property type="project" value="UniProtKB-KW"/>
</dbReference>
<evidence type="ECO:0000256" key="2">
    <source>
        <dbReference type="ARBA" id="ARBA00022771"/>
    </source>
</evidence>
<reference evidence="6" key="1">
    <citation type="journal article" date="2020" name="Stud. Mycol.">
        <title>101 Dothideomycetes genomes: a test case for predicting lifestyles and emergence of pathogens.</title>
        <authorList>
            <person name="Haridas S."/>
            <person name="Albert R."/>
            <person name="Binder M."/>
            <person name="Bloem J."/>
            <person name="Labutti K."/>
            <person name="Salamov A."/>
            <person name="Andreopoulos B."/>
            <person name="Baker S."/>
            <person name="Barry K."/>
            <person name="Bills G."/>
            <person name="Bluhm B."/>
            <person name="Cannon C."/>
            <person name="Castanera R."/>
            <person name="Culley D."/>
            <person name="Daum C."/>
            <person name="Ezra D."/>
            <person name="Gonzalez J."/>
            <person name="Henrissat B."/>
            <person name="Kuo A."/>
            <person name="Liang C."/>
            <person name="Lipzen A."/>
            <person name="Lutzoni F."/>
            <person name="Magnuson J."/>
            <person name="Mondo S."/>
            <person name="Nolan M."/>
            <person name="Ohm R."/>
            <person name="Pangilinan J."/>
            <person name="Park H.-J."/>
            <person name="Ramirez L."/>
            <person name="Alfaro M."/>
            <person name="Sun H."/>
            <person name="Tritt A."/>
            <person name="Yoshinaga Y."/>
            <person name="Zwiers L.-H."/>
            <person name="Turgeon B."/>
            <person name="Goodwin S."/>
            <person name="Spatafora J."/>
            <person name="Crous P."/>
            <person name="Grigoriev I."/>
        </authorList>
    </citation>
    <scope>NUCLEOTIDE SEQUENCE</scope>
    <source>
        <strain evidence="6">CBS 130266</strain>
    </source>
</reference>
<dbReference type="InterPro" id="IPR036236">
    <property type="entry name" value="Znf_C2H2_sf"/>
</dbReference>
<dbReference type="Pfam" id="PF06220">
    <property type="entry name" value="zf-U1"/>
    <property type="match status" value="1"/>
</dbReference>
<protein>
    <recommendedName>
        <fullName evidence="5">U1-type domain-containing protein</fullName>
    </recommendedName>
</protein>
<keyword evidence="7" id="KW-1185">Reference proteome</keyword>
<dbReference type="GO" id="GO:0003723">
    <property type="term" value="F:RNA binding"/>
    <property type="evidence" value="ECO:0007669"/>
    <property type="project" value="TreeGrafter"/>
</dbReference>
<evidence type="ECO:0000256" key="1">
    <source>
        <dbReference type="ARBA" id="ARBA00022723"/>
    </source>
</evidence>
<dbReference type="GO" id="GO:0071011">
    <property type="term" value="C:precatalytic spliceosome"/>
    <property type="evidence" value="ECO:0007669"/>
    <property type="project" value="TreeGrafter"/>
</dbReference>
<dbReference type="InterPro" id="IPR013085">
    <property type="entry name" value="U1-CZ_Znf_C2H2"/>
</dbReference>
<feature type="compositionally biased region" description="Basic and acidic residues" evidence="4">
    <location>
        <begin position="47"/>
        <end position="66"/>
    </location>
</feature>
<dbReference type="SMART" id="SM00451">
    <property type="entry name" value="ZnF_U1"/>
    <property type="match status" value="1"/>
</dbReference>
<dbReference type="Gene3D" id="3.30.160.60">
    <property type="entry name" value="Classic Zinc Finger"/>
    <property type="match status" value="1"/>
</dbReference>
<keyword evidence="1" id="KW-0479">Metal-binding</keyword>
<proteinExistence type="predicted"/>
<dbReference type="InterPro" id="IPR040023">
    <property type="entry name" value="WBP4"/>
</dbReference>
<comment type="caution">
    <text evidence="6">The sequence shown here is derived from an EMBL/GenBank/DDBJ whole genome shotgun (WGS) entry which is preliminary data.</text>
</comment>
<feature type="compositionally biased region" description="Basic and acidic residues" evidence="4">
    <location>
        <begin position="90"/>
        <end position="105"/>
    </location>
</feature>
<organism evidence="6 7">
    <name type="scientific">Tothia fuscella</name>
    <dbReference type="NCBI Taxonomy" id="1048955"/>
    <lineage>
        <taxon>Eukaryota</taxon>
        <taxon>Fungi</taxon>
        <taxon>Dikarya</taxon>
        <taxon>Ascomycota</taxon>
        <taxon>Pezizomycotina</taxon>
        <taxon>Dothideomycetes</taxon>
        <taxon>Pleosporomycetidae</taxon>
        <taxon>Venturiales</taxon>
        <taxon>Cylindrosympodiaceae</taxon>
        <taxon>Tothia</taxon>
    </lineage>
</organism>
<gene>
    <name evidence="6" type="ORF">EJ08DRAFT_556312</name>
</gene>
<feature type="compositionally biased region" description="Polar residues" evidence="4">
    <location>
        <begin position="35"/>
        <end position="44"/>
    </location>
</feature>
<sequence>MSEYWKSIPKYWCKFCKDYFKDTKFEKQQHESTPRHQGNIQRSLRTLHKEKEQEDRQKQRAKDEVARLNGVVGGKSAASTSTTATSTSTFKKEAPRQATAEERKKQIQQLADMGVAVPEEFRREMAIAGDWQTVSVTPVVQEDFSSKPDGMAFGVRKRKMEEEAEEAAAEEAAAIKQKQWGSKFRTYPGKKSRVDDVEYFDALL</sequence>
<dbReference type="AlphaFoldDB" id="A0A9P4U2D8"/>
<dbReference type="PANTHER" id="PTHR13173">
    <property type="entry name" value="WW DOMAIN BINDING PROTEIN 4"/>
    <property type="match status" value="1"/>
</dbReference>
<evidence type="ECO:0000259" key="5">
    <source>
        <dbReference type="SMART" id="SM00451"/>
    </source>
</evidence>
<accession>A0A9P4U2D8</accession>
<feature type="domain" description="U1-type" evidence="5">
    <location>
        <begin position="8"/>
        <end position="43"/>
    </location>
</feature>
<evidence type="ECO:0000313" key="6">
    <source>
        <dbReference type="EMBL" id="KAF2433913.1"/>
    </source>
</evidence>